<evidence type="ECO:0000313" key="2">
    <source>
        <dbReference type="EMBL" id="SDE13347.1"/>
    </source>
</evidence>
<reference evidence="2 3" key="1">
    <citation type="submission" date="2016-10" db="EMBL/GenBank/DDBJ databases">
        <authorList>
            <person name="de Groot N.N."/>
        </authorList>
    </citation>
    <scope>NUCLEOTIDE SEQUENCE [LARGE SCALE GENOMIC DNA]</scope>
    <source>
        <strain evidence="2 3">CPCC 100156</strain>
    </source>
</reference>
<evidence type="ECO:0008006" key="4">
    <source>
        <dbReference type="Google" id="ProtNLM"/>
    </source>
</evidence>
<dbReference type="STRING" id="938405.SAMN02927895_03561"/>
<evidence type="ECO:0000256" key="1">
    <source>
        <dbReference type="SAM" id="Phobius"/>
    </source>
</evidence>
<feature type="transmembrane region" description="Helical" evidence="1">
    <location>
        <begin position="6"/>
        <end position="28"/>
    </location>
</feature>
<keyword evidence="1" id="KW-0812">Transmembrane</keyword>
<keyword evidence="3" id="KW-1185">Reference proteome</keyword>
<protein>
    <recommendedName>
        <fullName evidence="4">Heme exporter protein D</fullName>
    </recommendedName>
</protein>
<accession>A0A1G7AFV9</accession>
<proteinExistence type="predicted"/>
<keyword evidence="1" id="KW-1133">Transmembrane helix</keyword>
<organism evidence="2 3">
    <name type="scientific">Belnapia rosea</name>
    <dbReference type="NCBI Taxonomy" id="938405"/>
    <lineage>
        <taxon>Bacteria</taxon>
        <taxon>Pseudomonadati</taxon>
        <taxon>Pseudomonadota</taxon>
        <taxon>Alphaproteobacteria</taxon>
        <taxon>Acetobacterales</taxon>
        <taxon>Roseomonadaceae</taxon>
        <taxon>Belnapia</taxon>
    </lineage>
</organism>
<name>A0A1G7AFV9_9PROT</name>
<dbReference type="EMBL" id="FMZX01000019">
    <property type="protein sequence ID" value="SDE13347.1"/>
    <property type="molecule type" value="Genomic_DNA"/>
</dbReference>
<dbReference type="Proteomes" id="UP000198925">
    <property type="component" value="Unassembled WGS sequence"/>
</dbReference>
<gene>
    <name evidence="2" type="ORF">SAMN04487779_101973</name>
</gene>
<dbReference type="AlphaFoldDB" id="A0A1G7AFV9"/>
<keyword evidence="1" id="KW-0472">Membrane</keyword>
<dbReference type="RefSeq" id="WP_176849740.1">
    <property type="nucleotide sequence ID" value="NZ_FMZX01000019.1"/>
</dbReference>
<evidence type="ECO:0000313" key="3">
    <source>
        <dbReference type="Proteomes" id="UP000198925"/>
    </source>
</evidence>
<sequence>MSLHWIHVTVSYALVVGGFLILAIATTFRHAAAKRRLAQLDPRAARRGQDRAQDTA</sequence>